<dbReference type="Proteomes" id="UP000001887">
    <property type="component" value="Chromosome"/>
</dbReference>
<gene>
    <name evidence="1" type="ordered locus">Psta_1508</name>
</gene>
<reference evidence="1 2" key="1">
    <citation type="journal article" date="2009" name="Stand. Genomic Sci.">
        <title>Complete genome sequence of Pirellula staleyi type strain (ATCC 27377).</title>
        <authorList>
            <person name="Clum A."/>
            <person name="Tindall B.J."/>
            <person name="Sikorski J."/>
            <person name="Ivanova N."/>
            <person name="Mavrommatis K."/>
            <person name="Lucas S."/>
            <person name="Glavina del Rio T."/>
            <person name="Nolan M."/>
            <person name="Chen F."/>
            <person name="Tice H."/>
            <person name="Pitluck S."/>
            <person name="Cheng J.F."/>
            <person name="Chertkov O."/>
            <person name="Brettin T."/>
            <person name="Han C."/>
            <person name="Detter J.C."/>
            <person name="Kuske C."/>
            <person name="Bruce D."/>
            <person name="Goodwin L."/>
            <person name="Ovchinikova G."/>
            <person name="Pati A."/>
            <person name="Mikhailova N."/>
            <person name="Chen A."/>
            <person name="Palaniappan K."/>
            <person name="Land M."/>
            <person name="Hauser L."/>
            <person name="Chang Y.J."/>
            <person name="Jeffries C.D."/>
            <person name="Chain P."/>
            <person name="Rohde M."/>
            <person name="Goker M."/>
            <person name="Bristow J."/>
            <person name="Eisen J.A."/>
            <person name="Markowitz V."/>
            <person name="Hugenholtz P."/>
            <person name="Kyrpides N.C."/>
            <person name="Klenk H.P."/>
            <person name="Lapidus A."/>
        </authorList>
    </citation>
    <scope>NUCLEOTIDE SEQUENCE [LARGE SCALE GENOMIC DNA]</scope>
    <source>
        <strain evidence="2">ATCC 27377 / DSM 6068 / ICPB 4128</strain>
    </source>
</reference>
<dbReference type="EMBL" id="CP001848">
    <property type="protein sequence ID" value="ADB16183.1"/>
    <property type="molecule type" value="Genomic_DNA"/>
</dbReference>
<organism evidence="1 2">
    <name type="scientific">Pirellula staleyi (strain ATCC 27377 / DSM 6068 / ICPB 4128)</name>
    <name type="common">Pirella staleyi</name>
    <dbReference type="NCBI Taxonomy" id="530564"/>
    <lineage>
        <taxon>Bacteria</taxon>
        <taxon>Pseudomonadati</taxon>
        <taxon>Planctomycetota</taxon>
        <taxon>Planctomycetia</taxon>
        <taxon>Pirellulales</taxon>
        <taxon>Pirellulaceae</taxon>
        <taxon>Pirellula</taxon>
    </lineage>
</organism>
<dbReference type="eggNOG" id="COG3668">
    <property type="taxonomic scope" value="Bacteria"/>
</dbReference>
<dbReference type="InterPro" id="IPR035093">
    <property type="entry name" value="RelE/ParE_toxin_dom_sf"/>
</dbReference>
<evidence type="ECO:0008006" key="3">
    <source>
        <dbReference type="Google" id="ProtNLM"/>
    </source>
</evidence>
<accession>D2QXJ8</accession>
<dbReference type="Gene3D" id="3.30.2310.20">
    <property type="entry name" value="RelE-like"/>
    <property type="match status" value="1"/>
</dbReference>
<evidence type="ECO:0000313" key="2">
    <source>
        <dbReference type="Proteomes" id="UP000001887"/>
    </source>
</evidence>
<evidence type="ECO:0000313" key="1">
    <source>
        <dbReference type="EMBL" id="ADB16183.1"/>
    </source>
</evidence>
<proteinExistence type="predicted"/>
<keyword evidence="2" id="KW-1185">Reference proteome</keyword>
<name>D2QXJ8_PIRSD</name>
<protein>
    <recommendedName>
        <fullName evidence="3">Plasmid stabilization system</fullName>
    </recommendedName>
</protein>
<dbReference type="KEGG" id="psl:Psta_1508"/>
<dbReference type="HOGENOM" id="CLU_147162_7_0_0"/>
<dbReference type="AlphaFoldDB" id="D2QXJ8"/>
<dbReference type="OrthoDB" id="9809155at2"/>
<sequence length="98" mass="11396">MRVELRPEAQRDVVELALFYDQQSQGLGDYFLRSFHTDAAKLSYEAGSHALHFGLHYKSCSRFQASIYYRMRDNVVEVVAVLDSRRDPEALRNVLTNR</sequence>